<proteinExistence type="predicted"/>
<organism evidence="2 3">
    <name type="scientific">Paramarasmius palmivorus</name>
    <dbReference type="NCBI Taxonomy" id="297713"/>
    <lineage>
        <taxon>Eukaryota</taxon>
        <taxon>Fungi</taxon>
        <taxon>Dikarya</taxon>
        <taxon>Basidiomycota</taxon>
        <taxon>Agaricomycotina</taxon>
        <taxon>Agaricomycetes</taxon>
        <taxon>Agaricomycetidae</taxon>
        <taxon>Agaricales</taxon>
        <taxon>Marasmiineae</taxon>
        <taxon>Marasmiaceae</taxon>
        <taxon>Paramarasmius</taxon>
    </lineage>
</organism>
<comment type="caution">
    <text evidence="2">The sequence shown here is derived from an EMBL/GenBank/DDBJ whole genome shotgun (WGS) entry which is preliminary data.</text>
</comment>
<keyword evidence="3" id="KW-1185">Reference proteome</keyword>
<name>A0AAW0DV19_9AGAR</name>
<reference evidence="2 3" key="1">
    <citation type="submission" date="2024-01" db="EMBL/GenBank/DDBJ databases">
        <title>A draft genome for a cacao thread blight-causing isolate of Paramarasmius palmivorus.</title>
        <authorList>
            <person name="Baruah I.K."/>
            <person name="Bukari Y."/>
            <person name="Amoako-Attah I."/>
            <person name="Meinhardt L.W."/>
            <person name="Bailey B.A."/>
            <person name="Cohen S.P."/>
        </authorList>
    </citation>
    <scope>NUCLEOTIDE SEQUENCE [LARGE SCALE GENOMIC DNA]</scope>
    <source>
        <strain evidence="2 3">GH-12</strain>
    </source>
</reference>
<dbReference type="AlphaFoldDB" id="A0AAW0DV19"/>
<evidence type="ECO:0000259" key="1">
    <source>
        <dbReference type="Pfam" id="PF12937"/>
    </source>
</evidence>
<evidence type="ECO:0000313" key="2">
    <source>
        <dbReference type="EMBL" id="KAK7056324.1"/>
    </source>
</evidence>
<dbReference type="InterPro" id="IPR001810">
    <property type="entry name" value="F-box_dom"/>
</dbReference>
<dbReference type="SUPFAM" id="SSF81383">
    <property type="entry name" value="F-box domain"/>
    <property type="match status" value="1"/>
</dbReference>
<evidence type="ECO:0000313" key="3">
    <source>
        <dbReference type="Proteomes" id="UP001383192"/>
    </source>
</evidence>
<feature type="domain" description="F-box" evidence="1">
    <location>
        <begin position="31"/>
        <end position="86"/>
    </location>
</feature>
<dbReference type="Gene3D" id="1.20.1280.50">
    <property type="match status" value="1"/>
</dbReference>
<gene>
    <name evidence="2" type="ORF">VNI00_002877</name>
</gene>
<dbReference type="Proteomes" id="UP001383192">
    <property type="component" value="Unassembled WGS sequence"/>
</dbReference>
<sequence length="322" mass="35833">MERSVLLHEETRLVAELSRIRTKLNALTSIAVLPPEVLLQIMTICAQRTHPCTRRGHRNVLAFSQVCRQWRILALQTSSLWSTIDLCNVAYASAYLTRSKDAPISLEAVSPLKAYNEPLEQHKRRIRSIDAILFPDCMLALFRSIDTADIIVLKNLTELNLRIPSIAAHVDLSCLQIPAVRRLTLEGVKVDWESCQGLMSLRLCGLVATHAPTYRELLGMLGRSPLVEEIHLEDVVPGDADYRCQSKIPLLHLNKVAVMSKQADCVPILQEALLIPSTAQVKLRSSGAARWMTSSPGIFFSAHPASSPDALHHHVYSTAIVF</sequence>
<dbReference type="EMBL" id="JAYKXP010000007">
    <property type="protein sequence ID" value="KAK7056324.1"/>
    <property type="molecule type" value="Genomic_DNA"/>
</dbReference>
<accession>A0AAW0DV19</accession>
<protein>
    <recommendedName>
        <fullName evidence="1">F-box domain-containing protein</fullName>
    </recommendedName>
</protein>
<dbReference type="InterPro" id="IPR036047">
    <property type="entry name" value="F-box-like_dom_sf"/>
</dbReference>
<dbReference type="Pfam" id="PF12937">
    <property type="entry name" value="F-box-like"/>
    <property type="match status" value="1"/>
</dbReference>